<reference evidence="7 8" key="1">
    <citation type="journal article" date="2019" name="Environ. Microbiol.">
        <title>Species interactions and distinct microbial communities in high Arctic permafrost affected cryosols are associated with the CH4 and CO2 gas fluxes.</title>
        <authorList>
            <person name="Altshuler I."/>
            <person name="Hamel J."/>
            <person name="Turney S."/>
            <person name="Magnuson E."/>
            <person name="Levesque R."/>
            <person name="Greer C."/>
            <person name="Whyte L.G."/>
        </authorList>
    </citation>
    <scope>NUCLEOTIDE SEQUENCE [LARGE SCALE GENOMIC DNA]</scope>
    <source>
        <strain evidence="7 8">S9.3B</strain>
    </source>
</reference>
<proteinExistence type="predicted"/>
<evidence type="ECO:0000256" key="1">
    <source>
        <dbReference type="ARBA" id="ARBA00022617"/>
    </source>
</evidence>
<dbReference type="GO" id="GO:0046872">
    <property type="term" value="F:metal ion binding"/>
    <property type="evidence" value="ECO:0007669"/>
    <property type="project" value="UniProtKB-KW"/>
</dbReference>
<evidence type="ECO:0000256" key="2">
    <source>
        <dbReference type="ARBA" id="ARBA00022723"/>
    </source>
</evidence>
<evidence type="ECO:0000256" key="5">
    <source>
        <dbReference type="SAM" id="SignalP"/>
    </source>
</evidence>
<dbReference type="RefSeq" id="WP_140886975.1">
    <property type="nucleotide sequence ID" value="NZ_RCZP01000057.1"/>
</dbReference>
<feature type="domain" description="Cytochrome c" evidence="6">
    <location>
        <begin position="179"/>
        <end position="289"/>
    </location>
</feature>
<dbReference type="PROSITE" id="PS51007">
    <property type="entry name" value="CYTC"/>
    <property type="match status" value="2"/>
</dbReference>
<evidence type="ECO:0000256" key="3">
    <source>
        <dbReference type="ARBA" id="ARBA00023004"/>
    </source>
</evidence>
<keyword evidence="5" id="KW-0732">Signal</keyword>
<evidence type="ECO:0000313" key="8">
    <source>
        <dbReference type="Proteomes" id="UP000317078"/>
    </source>
</evidence>
<dbReference type="PANTHER" id="PTHR35008:SF8">
    <property type="entry name" value="ALCOHOL DEHYDROGENASE CYTOCHROME C SUBUNIT"/>
    <property type="match status" value="1"/>
</dbReference>
<keyword evidence="3 4" id="KW-0408">Iron</keyword>
<gene>
    <name evidence="7" type="ORF">EAH89_27735</name>
</gene>
<dbReference type="PANTHER" id="PTHR35008">
    <property type="entry name" value="BLL4482 PROTEIN-RELATED"/>
    <property type="match status" value="1"/>
</dbReference>
<accession>A0A502F2G3</accession>
<dbReference type="SUPFAM" id="SSF46626">
    <property type="entry name" value="Cytochrome c"/>
    <property type="match status" value="2"/>
</dbReference>
<evidence type="ECO:0000256" key="4">
    <source>
        <dbReference type="PROSITE-ProRule" id="PRU00433"/>
    </source>
</evidence>
<evidence type="ECO:0000259" key="6">
    <source>
        <dbReference type="PROSITE" id="PS51007"/>
    </source>
</evidence>
<dbReference type="OrthoDB" id="9811281at2"/>
<dbReference type="EMBL" id="RCZP01000057">
    <property type="protein sequence ID" value="TPG44213.1"/>
    <property type="molecule type" value="Genomic_DNA"/>
</dbReference>
<feature type="domain" description="Cytochrome c" evidence="6">
    <location>
        <begin position="37"/>
        <end position="147"/>
    </location>
</feature>
<protein>
    <submittedName>
        <fullName evidence="7">Cytochrome C</fullName>
    </submittedName>
</protein>
<comment type="caution">
    <text evidence="7">The sequence shown here is derived from an EMBL/GenBank/DDBJ whole genome shotgun (WGS) entry which is preliminary data.</text>
</comment>
<organism evidence="7 8">
    <name type="scientific">Muricoccus nepalensis</name>
    <dbReference type="NCBI Taxonomy" id="1854500"/>
    <lineage>
        <taxon>Bacteria</taxon>
        <taxon>Pseudomonadati</taxon>
        <taxon>Pseudomonadota</taxon>
        <taxon>Alphaproteobacteria</taxon>
        <taxon>Acetobacterales</taxon>
        <taxon>Roseomonadaceae</taxon>
        <taxon>Muricoccus</taxon>
    </lineage>
</organism>
<dbReference type="GO" id="GO:0009055">
    <property type="term" value="F:electron transfer activity"/>
    <property type="evidence" value="ECO:0007669"/>
    <property type="project" value="InterPro"/>
</dbReference>
<dbReference type="AlphaFoldDB" id="A0A502F2G3"/>
<name>A0A502F2G3_9PROT</name>
<evidence type="ECO:0000313" key="7">
    <source>
        <dbReference type="EMBL" id="TPG44213.1"/>
    </source>
</evidence>
<dbReference type="Gene3D" id="1.10.760.10">
    <property type="entry name" value="Cytochrome c-like domain"/>
    <property type="match status" value="2"/>
</dbReference>
<dbReference type="Pfam" id="PF13442">
    <property type="entry name" value="Cytochrome_CBB3"/>
    <property type="match status" value="1"/>
</dbReference>
<dbReference type="Proteomes" id="UP000317078">
    <property type="component" value="Unassembled WGS sequence"/>
</dbReference>
<keyword evidence="1 4" id="KW-0349">Heme</keyword>
<dbReference type="InterPro" id="IPR051459">
    <property type="entry name" value="Cytochrome_c-type_DH"/>
</dbReference>
<dbReference type="Pfam" id="PF00034">
    <property type="entry name" value="Cytochrom_C"/>
    <property type="match status" value="1"/>
</dbReference>
<dbReference type="InterPro" id="IPR036909">
    <property type="entry name" value="Cyt_c-like_dom_sf"/>
</dbReference>
<feature type="chain" id="PRO_5021397202" evidence="5">
    <location>
        <begin position="34"/>
        <end position="292"/>
    </location>
</feature>
<keyword evidence="8" id="KW-1185">Reference proteome</keyword>
<dbReference type="InterPro" id="IPR009056">
    <property type="entry name" value="Cyt_c-like_dom"/>
</dbReference>
<keyword evidence="2 4" id="KW-0479">Metal-binding</keyword>
<feature type="signal peptide" evidence="5">
    <location>
        <begin position="1"/>
        <end position="33"/>
    </location>
</feature>
<dbReference type="GO" id="GO:0020037">
    <property type="term" value="F:heme binding"/>
    <property type="evidence" value="ECO:0007669"/>
    <property type="project" value="InterPro"/>
</dbReference>
<sequence length="292" mass="30387">MRTGLAWGNAARALGGSAAALLGFLALAPAARAQDAALLARGKHLVEVTGACGNCHTPLGPQGPLPGMALAGGTVFDEPPFRAVAPNITPDPETGVGRWTDAELGRAIREGLRPDGSLIGPPMPMALYRGLSDRDLAAIVAFLRTVPPVRHPLERSVYRISLPPAYGPPVGSVPEPADTAVARGEYLANAVAHCMECHTPMLPTGQNDRGRLGAGGMEFRGPWGVSVARNLTPHAHGLGGWTDAQIVTAITRGVSADGRPLMPPMAFGAYAGMTREELSDLVAYLRSLPPQP</sequence>